<organism evidence="7">
    <name type="scientific">Streptomyces griseoviridis</name>
    <dbReference type="NCBI Taxonomy" id="45398"/>
    <lineage>
        <taxon>Bacteria</taxon>
        <taxon>Bacillati</taxon>
        <taxon>Actinomycetota</taxon>
        <taxon>Actinomycetes</taxon>
        <taxon>Kitasatosporales</taxon>
        <taxon>Streptomycetaceae</taxon>
        <taxon>Streptomyces</taxon>
    </lineage>
</organism>
<evidence type="ECO:0000259" key="6">
    <source>
        <dbReference type="PROSITE" id="PS50977"/>
    </source>
</evidence>
<dbReference type="AlphaFoldDB" id="B6VRQ6"/>
<dbReference type="PROSITE" id="PS50977">
    <property type="entry name" value="HTH_TETR_2"/>
    <property type="match status" value="1"/>
</dbReference>
<dbReference type="PANTHER" id="PTHR30055:SF234">
    <property type="entry name" value="HTH-TYPE TRANSCRIPTIONAL REGULATOR BETI"/>
    <property type="match status" value="1"/>
</dbReference>
<evidence type="ECO:0000256" key="4">
    <source>
        <dbReference type="PROSITE-ProRule" id="PRU00335"/>
    </source>
</evidence>
<dbReference type="SMR" id="B6VRQ6"/>
<evidence type="ECO:0000256" key="1">
    <source>
        <dbReference type="ARBA" id="ARBA00023015"/>
    </source>
</evidence>
<keyword evidence="2 4" id="KW-0238">DNA-binding</keyword>
<sequence>MSPTSAERGQESRARLLAAAAELIVADGWGSVTTRKVADLAGLPPGLVHYHFRTVTDLQIDAALDAARREVDAATAALVSAADPVAGMAEVLDELAAYADNDPATILFSEMLLAATRHKRLREELSVLLGNWRSTMADWLRSHGGPADAEATVLLLGAALDGLVLHRMVDPGQTRVSVAGPLRRLAGLPPHQGAGAQGRPAARSAAPHGAAGTTTDGPSGDGSVS</sequence>
<dbReference type="Pfam" id="PF00440">
    <property type="entry name" value="TetR_N"/>
    <property type="match status" value="1"/>
</dbReference>
<evidence type="ECO:0000256" key="2">
    <source>
        <dbReference type="ARBA" id="ARBA00023125"/>
    </source>
</evidence>
<feature type="DNA-binding region" description="H-T-H motif" evidence="4">
    <location>
        <begin position="33"/>
        <end position="52"/>
    </location>
</feature>
<evidence type="ECO:0000256" key="3">
    <source>
        <dbReference type="ARBA" id="ARBA00023163"/>
    </source>
</evidence>
<dbReference type="EMBL" id="AB469822">
    <property type="protein sequence ID" value="BAG84246.1"/>
    <property type="molecule type" value="Genomic_DNA"/>
</dbReference>
<reference evidence="7" key="1">
    <citation type="journal article" date="2009" name="J. Antibiot.">
        <title>Prodigiosin biosynthesis gene cluster in the roseophilin producer Streptomyces griseoviridis.</title>
        <authorList>
            <person name="Kawasaki T."/>
            <person name="Sakurai F."/>
            <person name="Nagatsuka S."/>
            <person name="Hayakawa Y."/>
        </authorList>
    </citation>
    <scope>NUCLEOTIDE SEQUENCE</scope>
    <source>
        <strain evidence="7">2464-S5</strain>
    </source>
</reference>
<dbReference type="InterPro" id="IPR036271">
    <property type="entry name" value="Tet_transcr_reg_TetR-rel_C_sf"/>
</dbReference>
<dbReference type="InterPro" id="IPR001647">
    <property type="entry name" value="HTH_TetR"/>
</dbReference>
<dbReference type="Gene3D" id="1.10.357.10">
    <property type="entry name" value="Tetracycline Repressor, domain 2"/>
    <property type="match status" value="1"/>
</dbReference>
<dbReference type="Pfam" id="PF17940">
    <property type="entry name" value="TetR_C_31"/>
    <property type="match status" value="1"/>
</dbReference>
<feature type="region of interest" description="Disordered" evidence="5">
    <location>
        <begin position="184"/>
        <end position="225"/>
    </location>
</feature>
<keyword evidence="1" id="KW-0805">Transcription regulation</keyword>
<dbReference type="PANTHER" id="PTHR30055">
    <property type="entry name" value="HTH-TYPE TRANSCRIPTIONAL REGULATOR RUTR"/>
    <property type="match status" value="1"/>
</dbReference>
<gene>
    <name evidence="7" type="primary">rphA3</name>
</gene>
<dbReference type="GO" id="GO:0000976">
    <property type="term" value="F:transcription cis-regulatory region binding"/>
    <property type="evidence" value="ECO:0007669"/>
    <property type="project" value="TreeGrafter"/>
</dbReference>
<protein>
    <submittedName>
        <fullName evidence="7">Putative transcriptional regulator</fullName>
    </submittedName>
</protein>
<proteinExistence type="predicted"/>
<dbReference type="GO" id="GO:0003700">
    <property type="term" value="F:DNA-binding transcription factor activity"/>
    <property type="evidence" value="ECO:0007669"/>
    <property type="project" value="TreeGrafter"/>
</dbReference>
<evidence type="ECO:0000313" key="7">
    <source>
        <dbReference type="EMBL" id="BAG84246.1"/>
    </source>
</evidence>
<name>B6VRQ6_STRGD</name>
<feature type="domain" description="HTH tetR-type" evidence="6">
    <location>
        <begin position="10"/>
        <end position="70"/>
    </location>
</feature>
<accession>B6VRQ6</accession>
<keyword evidence="3" id="KW-0804">Transcription</keyword>
<dbReference type="InterPro" id="IPR050109">
    <property type="entry name" value="HTH-type_TetR-like_transc_reg"/>
</dbReference>
<evidence type="ECO:0000256" key="5">
    <source>
        <dbReference type="SAM" id="MobiDB-lite"/>
    </source>
</evidence>
<dbReference type="InterPro" id="IPR041583">
    <property type="entry name" value="TetR_C_31"/>
</dbReference>
<dbReference type="InterPro" id="IPR009057">
    <property type="entry name" value="Homeodomain-like_sf"/>
</dbReference>
<dbReference type="SUPFAM" id="SSF46689">
    <property type="entry name" value="Homeodomain-like"/>
    <property type="match status" value="1"/>
</dbReference>
<dbReference type="SUPFAM" id="SSF48498">
    <property type="entry name" value="Tetracyclin repressor-like, C-terminal domain"/>
    <property type="match status" value="1"/>
</dbReference>
<feature type="compositionally biased region" description="Low complexity" evidence="5">
    <location>
        <begin position="192"/>
        <end position="225"/>
    </location>
</feature>